<comment type="caution">
    <text evidence="2">The sequence shown here is derived from an EMBL/GenBank/DDBJ whole genome shotgun (WGS) entry which is preliminary data.</text>
</comment>
<evidence type="ECO:0000313" key="3">
    <source>
        <dbReference type="Proteomes" id="UP001148838"/>
    </source>
</evidence>
<evidence type="ECO:0000313" key="2">
    <source>
        <dbReference type="EMBL" id="KAJ4430271.1"/>
    </source>
</evidence>
<dbReference type="InterPro" id="IPR050863">
    <property type="entry name" value="CenT-Element_Derived"/>
</dbReference>
<evidence type="ECO:0000259" key="1">
    <source>
        <dbReference type="Pfam" id="PF03184"/>
    </source>
</evidence>
<accession>A0ABQ8S8C0</accession>
<dbReference type="InterPro" id="IPR004875">
    <property type="entry name" value="DDE_SF_endonuclease_dom"/>
</dbReference>
<sequence length="268" mass="30639">MDGSEKLPLLVIGKSANPRCFKNVRTKPVEYEANKKAWMTAHNNIPLLQNVKVFFFPPNMTSVVQPMNQGVIRNLKHFYRGLVVQKILSGIDTEEMVKIDLLDACRMIQNAWQKVTCDTVANCFRKAGFVHQRDESQPQQDSEDITPVEYWEDVGHDLPYETFVSFDDSLAVCGELTDEDILAEVRNKKAKNASSDEEEENQSKLPEISLPTSTEAIFHFRELKRFIEGHQNVHGSLFDALNKLEDFTVTQKINKKKQTKITSHLIKA</sequence>
<gene>
    <name evidence="2" type="ORF">ANN_22483</name>
</gene>
<keyword evidence="3" id="KW-1185">Reference proteome</keyword>
<dbReference type="PANTHER" id="PTHR19303:SF52">
    <property type="entry name" value="TIGGER TRANSPOSABLE ELEMENT-DERIVED PROTEIN 6"/>
    <property type="match status" value="1"/>
</dbReference>
<organism evidence="2 3">
    <name type="scientific">Periplaneta americana</name>
    <name type="common">American cockroach</name>
    <name type="synonym">Blatta americana</name>
    <dbReference type="NCBI Taxonomy" id="6978"/>
    <lineage>
        <taxon>Eukaryota</taxon>
        <taxon>Metazoa</taxon>
        <taxon>Ecdysozoa</taxon>
        <taxon>Arthropoda</taxon>
        <taxon>Hexapoda</taxon>
        <taxon>Insecta</taxon>
        <taxon>Pterygota</taxon>
        <taxon>Neoptera</taxon>
        <taxon>Polyneoptera</taxon>
        <taxon>Dictyoptera</taxon>
        <taxon>Blattodea</taxon>
        <taxon>Blattoidea</taxon>
        <taxon>Blattidae</taxon>
        <taxon>Blattinae</taxon>
        <taxon>Periplaneta</taxon>
    </lineage>
</organism>
<reference evidence="2 3" key="1">
    <citation type="journal article" date="2022" name="Allergy">
        <title>Genome assembly and annotation of Periplaneta americana reveal a comprehensive cockroach allergen profile.</title>
        <authorList>
            <person name="Wang L."/>
            <person name="Xiong Q."/>
            <person name="Saelim N."/>
            <person name="Wang L."/>
            <person name="Nong W."/>
            <person name="Wan A.T."/>
            <person name="Shi M."/>
            <person name="Liu X."/>
            <person name="Cao Q."/>
            <person name="Hui J.H.L."/>
            <person name="Sookrung N."/>
            <person name="Leung T.F."/>
            <person name="Tungtrongchitr A."/>
            <person name="Tsui S.K.W."/>
        </authorList>
    </citation>
    <scope>NUCLEOTIDE SEQUENCE [LARGE SCALE GENOMIC DNA]</scope>
    <source>
        <strain evidence="2">PWHHKU_190912</strain>
    </source>
</reference>
<proteinExistence type="predicted"/>
<dbReference type="Proteomes" id="UP001148838">
    <property type="component" value="Unassembled WGS sequence"/>
</dbReference>
<protein>
    <recommendedName>
        <fullName evidence="1">DDE-1 domain-containing protein</fullName>
    </recommendedName>
</protein>
<dbReference type="Pfam" id="PF03184">
    <property type="entry name" value="DDE_1"/>
    <property type="match status" value="2"/>
</dbReference>
<feature type="domain" description="DDE-1" evidence="1">
    <location>
        <begin position="48"/>
        <end position="124"/>
    </location>
</feature>
<dbReference type="PANTHER" id="PTHR19303">
    <property type="entry name" value="TRANSPOSON"/>
    <property type="match status" value="1"/>
</dbReference>
<name>A0ABQ8S8C0_PERAM</name>
<dbReference type="EMBL" id="JAJSOF020000033">
    <property type="protein sequence ID" value="KAJ4430271.1"/>
    <property type="molecule type" value="Genomic_DNA"/>
</dbReference>
<feature type="domain" description="DDE-1" evidence="1">
    <location>
        <begin position="2"/>
        <end position="42"/>
    </location>
</feature>